<evidence type="ECO:0000313" key="3">
    <source>
        <dbReference type="Proteomes" id="UP001432322"/>
    </source>
</evidence>
<dbReference type="SUPFAM" id="SSF48403">
    <property type="entry name" value="Ankyrin repeat"/>
    <property type="match status" value="1"/>
</dbReference>
<dbReference type="Gene3D" id="1.25.40.20">
    <property type="entry name" value="Ankyrin repeat-containing domain"/>
    <property type="match status" value="1"/>
</dbReference>
<feature type="compositionally biased region" description="Polar residues" evidence="1">
    <location>
        <begin position="183"/>
        <end position="198"/>
    </location>
</feature>
<reference evidence="2" key="1">
    <citation type="submission" date="2023-10" db="EMBL/GenBank/DDBJ databases">
        <title>Genome assembly of Pristionchus species.</title>
        <authorList>
            <person name="Yoshida K."/>
            <person name="Sommer R.J."/>
        </authorList>
    </citation>
    <scope>NUCLEOTIDE SEQUENCE</scope>
    <source>
        <strain evidence="2">RS5133</strain>
    </source>
</reference>
<gene>
    <name evidence="2" type="ORF">PFISCL1PPCAC_6804</name>
</gene>
<keyword evidence="3" id="KW-1185">Reference proteome</keyword>
<sequence>HRHTMSLETQKSFDDPFDDPSLVTTAFLDIMWQDENGMSALMAAAQDNRLLHVKGILNLAQSSSRLKQCMDLRSNMDQTALEIARNCGHADVVRVMEKYARGHYRRKQRASRSVAAEMANKYKAAAAHGASEDDIMLEIEANSVLSPPPPSSFIFRPMPLSRTKMPNGTKPKSAVGRSRPIIRSSSHLSRMRQNTQSIDTDDERKEEEEEQKMKVTEKRKTSSAVATRRGTEPNHGGIMHNVAEKFRTLMRFSTNDSSTFSDALSPEEQMKSNQDSSLPGLPSSTATTATVRSPESKKDGGFDDLSPANGRFPRAPWNKQSLSSSYGGSSGNGLKLPPILGLRRRTTSEGRRAEKFVVADGDN</sequence>
<feature type="compositionally biased region" description="Basic and acidic residues" evidence="1">
    <location>
        <begin position="346"/>
        <end position="357"/>
    </location>
</feature>
<evidence type="ECO:0000313" key="2">
    <source>
        <dbReference type="EMBL" id="GMT15507.1"/>
    </source>
</evidence>
<name>A0AAV5VBC0_9BILA</name>
<dbReference type="Proteomes" id="UP001432322">
    <property type="component" value="Unassembled WGS sequence"/>
</dbReference>
<comment type="caution">
    <text evidence="2">The sequence shown here is derived from an EMBL/GenBank/DDBJ whole genome shotgun (WGS) entry which is preliminary data.</text>
</comment>
<feature type="compositionally biased region" description="Acidic residues" evidence="1">
    <location>
        <begin position="199"/>
        <end position="210"/>
    </location>
</feature>
<feature type="compositionally biased region" description="Basic and acidic residues" evidence="1">
    <location>
        <begin position="211"/>
        <end position="220"/>
    </location>
</feature>
<dbReference type="AlphaFoldDB" id="A0AAV5VBC0"/>
<accession>A0AAV5VBC0</accession>
<dbReference type="EMBL" id="BTSY01000002">
    <property type="protein sequence ID" value="GMT15507.1"/>
    <property type="molecule type" value="Genomic_DNA"/>
</dbReference>
<protein>
    <submittedName>
        <fullName evidence="2">Uncharacterized protein</fullName>
    </submittedName>
</protein>
<feature type="region of interest" description="Disordered" evidence="1">
    <location>
        <begin position="161"/>
        <end position="238"/>
    </location>
</feature>
<feature type="compositionally biased region" description="Polar residues" evidence="1">
    <location>
        <begin position="271"/>
        <end position="293"/>
    </location>
</feature>
<organism evidence="2 3">
    <name type="scientific">Pristionchus fissidentatus</name>
    <dbReference type="NCBI Taxonomy" id="1538716"/>
    <lineage>
        <taxon>Eukaryota</taxon>
        <taxon>Metazoa</taxon>
        <taxon>Ecdysozoa</taxon>
        <taxon>Nematoda</taxon>
        <taxon>Chromadorea</taxon>
        <taxon>Rhabditida</taxon>
        <taxon>Rhabditina</taxon>
        <taxon>Diplogasteromorpha</taxon>
        <taxon>Diplogasteroidea</taxon>
        <taxon>Neodiplogasteridae</taxon>
        <taxon>Pristionchus</taxon>
    </lineage>
</organism>
<dbReference type="InterPro" id="IPR036770">
    <property type="entry name" value="Ankyrin_rpt-contain_sf"/>
</dbReference>
<feature type="region of interest" description="Disordered" evidence="1">
    <location>
        <begin position="257"/>
        <end position="363"/>
    </location>
</feature>
<proteinExistence type="predicted"/>
<feature type="non-terminal residue" evidence="2">
    <location>
        <position position="1"/>
    </location>
</feature>
<evidence type="ECO:0000256" key="1">
    <source>
        <dbReference type="SAM" id="MobiDB-lite"/>
    </source>
</evidence>